<keyword evidence="5 6" id="KW-0472">Membrane</keyword>
<keyword evidence="4 6" id="KW-1133">Transmembrane helix</keyword>
<evidence type="ECO:0000256" key="4">
    <source>
        <dbReference type="ARBA" id="ARBA00022989"/>
    </source>
</evidence>
<feature type="transmembrane region" description="Helical" evidence="6">
    <location>
        <begin position="146"/>
        <end position="166"/>
    </location>
</feature>
<feature type="transmembrane region" description="Helical" evidence="6">
    <location>
        <begin position="351"/>
        <end position="374"/>
    </location>
</feature>
<keyword evidence="8" id="KW-1185">Reference proteome</keyword>
<dbReference type="GO" id="GO:0016020">
    <property type="term" value="C:membrane"/>
    <property type="evidence" value="ECO:0007669"/>
    <property type="project" value="UniProtKB-SubCell"/>
</dbReference>
<evidence type="ECO:0000256" key="1">
    <source>
        <dbReference type="ARBA" id="ARBA00004141"/>
    </source>
</evidence>
<evidence type="ECO:0000256" key="5">
    <source>
        <dbReference type="ARBA" id="ARBA00023136"/>
    </source>
</evidence>
<feature type="transmembrane region" description="Helical" evidence="6">
    <location>
        <begin position="381"/>
        <end position="402"/>
    </location>
</feature>
<feature type="transmembrane region" description="Helical" evidence="6">
    <location>
        <begin position="88"/>
        <end position="106"/>
    </location>
</feature>
<keyword evidence="3 6" id="KW-0812">Transmembrane</keyword>
<reference evidence="7 8" key="1">
    <citation type="journal article" date="2014" name="PLoS Genet.">
        <title>Phylogenetically driven sequencing of extremely halophilic archaea reveals strategies for static and dynamic osmo-response.</title>
        <authorList>
            <person name="Becker E.A."/>
            <person name="Seitzer P.M."/>
            <person name="Tritt A."/>
            <person name="Larsen D."/>
            <person name="Krusor M."/>
            <person name="Yao A.I."/>
            <person name="Wu D."/>
            <person name="Madern D."/>
            <person name="Eisen J.A."/>
            <person name="Darling A.E."/>
            <person name="Facciotti M.T."/>
        </authorList>
    </citation>
    <scope>NUCLEOTIDE SEQUENCE [LARGE SCALE GENOMIC DNA]</scope>
    <source>
        <strain evidence="7 8">DSM 5350</strain>
    </source>
</reference>
<proteinExistence type="inferred from homology"/>
<feature type="transmembrane region" description="Helical" evidence="6">
    <location>
        <begin position="196"/>
        <end position="214"/>
    </location>
</feature>
<gene>
    <name evidence="7" type="ORF">C449_11278</name>
</gene>
<dbReference type="PANTHER" id="PTHR13353:SF5">
    <property type="entry name" value="TRANSMEMBRANE PROTEIN 19"/>
    <property type="match status" value="1"/>
</dbReference>
<feature type="transmembrane region" description="Helical" evidence="6">
    <location>
        <begin position="118"/>
        <end position="140"/>
    </location>
</feature>
<feature type="transmembrane region" description="Helical" evidence="6">
    <location>
        <begin position="30"/>
        <end position="51"/>
    </location>
</feature>
<evidence type="ECO:0008006" key="9">
    <source>
        <dbReference type="Google" id="ProtNLM"/>
    </source>
</evidence>
<evidence type="ECO:0000313" key="7">
    <source>
        <dbReference type="EMBL" id="EMA44104.1"/>
    </source>
</evidence>
<feature type="transmembrane region" description="Helical" evidence="6">
    <location>
        <begin position="63"/>
        <end position="82"/>
    </location>
</feature>
<dbReference type="RefSeq" id="WP_006078115.1">
    <property type="nucleotide sequence ID" value="NZ_AOMD01000025.1"/>
</dbReference>
<comment type="caution">
    <text evidence="7">The sequence shown here is derived from an EMBL/GenBank/DDBJ whole genome shotgun (WGS) entry which is preliminary data.</text>
</comment>
<feature type="transmembrane region" description="Helical" evidence="6">
    <location>
        <begin position="226"/>
        <end position="249"/>
    </location>
</feature>
<dbReference type="InParanoid" id="M0MHD9"/>
<comment type="similarity">
    <text evidence="2">Belongs to the TMEM19 family.</text>
</comment>
<feature type="transmembrane region" description="Helical" evidence="6">
    <location>
        <begin position="439"/>
        <end position="459"/>
    </location>
</feature>
<accession>M0MHD9</accession>
<dbReference type="Proteomes" id="UP000011669">
    <property type="component" value="Unassembled WGS sequence"/>
</dbReference>
<dbReference type="OrthoDB" id="28948at2157"/>
<dbReference type="Pfam" id="PF01940">
    <property type="entry name" value="DUF92"/>
    <property type="match status" value="1"/>
</dbReference>
<dbReference type="InterPro" id="IPR002794">
    <property type="entry name" value="DUF92_TMEM19"/>
</dbReference>
<comment type="subcellular location">
    <subcellularLocation>
        <location evidence="1">Membrane</location>
        <topology evidence="1">Multi-pass membrane protein</topology>
    </subcellularLocation>
</comment>
<evidence type="ECO:0000256" key="2">
    <source>
        <dbReference type="ARBA" id="ARBA00009012"/>
    </source>
</evidence>
<dbReference type="STRING" id="1227455.C449_11278"/>
<evidence type="ECO:0000313" key="8">
    <source>
        <dbReference type="Proteomes" id="UP000011669"/>
    </source>
</evidence>
<organism evidence="7 8">
    <name type="scientific">Halococcus saccharolyticus DSM 5350</name>
    <dbReference type="NCBI Taxonomy" id="1227455"/>
    <lineage>
        <taxon>Archaea</taxon>
        <taxon>Methanobacteriati</taxon>
        <taxon>Methanobacteriota</taxon>
        <taxon>Stenosarchaea group</taxon>
        <taxon>Halobacteria</taxon>
        <taxon>Halobacteriales</taxon>
        <taxon>Halococcaceae</taxon>
        <taxon>Halococcus</taxon>
    </lineage>
</organism>
<evidence type="ECO:0000256" key="3">
    <source>
        <dbReference type="ARBA" id="ARBA00022692"/>
    </source>
</evidence>
<dbReference type="AlphaFoldDB" id="M0MHD9"/>
<protein>
    <recommendedName>
        <fullName evidence="9">DUF92 domain-containing protein</fullName>
    </recommendedName>
</protein>
<name>M0MHD9_9EURY</name>
<evidence type="ECO:0000256" key="6">
    <source>
        <dbReference type="SAM" id="Phobius"/>
    </source>
</evidence>
<dbReference type="PANTHER" id="PTHR13353">
    <property type="entry name" value="TRANSMEMBRANE PROTEIN 19"/>
    <property type="match status" value="1"/>
</dbReference>
<dbReference type="PATRIC" id="fig|1227455.4.peg.2311"/>
<dbReference type="EMBL" id="AOMD01000025">
    <property type="protein sequence ID" value="EMA44104.1"/>
    <property type="molecule type" value="Genomic_DNA"/>
</dbReference>
<sequence length="461" mass="45957">MTSTVRRAGAFALVGALSLAAPLFGPAIAAPFALIAGLAAFVIDDGPVFELFARSGDRQERTLYGLAGFALAIAGLALFSSVFDMPMFVFVASVLVLSGGTFAEAVAQEWRGTPIAGVVGFVVGGTLAGVAGQLVVGLAAPAPPPALAVFYAASGALLGALVRSVLFERDDPLVLFSMGLLLWLLAALSPSVPATGIGLALAVTAGFGYLAYALDTASIPGMVTGVLSGLLMIVLGGFGWFALLIAFFAGGGLATKFRYDRKRQRGIAEDDGGARGSGNVLANAAVALAAVLGYAAAPLHPAGGELFRFVFAGSIAAAMADTLSSEIGGLYDTPRLITTLEPVPPGTDGGVTWQGVLAGLGGAALVAGLAALVFDVTPAGAAIIAAAGVAGMVVDSLLGALFENQRFDSLLPGANDAAGTDRDLGLLGSLEFDNRTVNFLATLAAALVCAALAVSIGLAPG</sequence>
<feature type="transmembrane region" description="Helical" evidence="6">
    <location>
        <begin position="280"/>
        <end position="297"/>
    </location>
</feature>